<evidence type="ECO:0000256" key="1">
    <source>
        <dbReference type="SAM" id="Coils"/>
    </source>
</evidence>
<feature type="region of interest" description="Disordered" evidence="2">
    <location>
        <begin position="83"/>
        <end position="104"/>
    </location>
</feature>
<dbReference type="EMBL" id="CP144534">
    <property type="protein sequence ID" value="WWC62215.1"/>
    <property type="molecule type" value="Genomic_DNA"/>
</dbReference>
<dbReference type="RefSeq" id="XP_018262729.1">
    <property type="nucleotide sequence ID" value="XM_018407518.1"/>
</dbReference>
<dbReference type="EMBL" id="KI894031">
    <property type="protein sequence ID" value="OBR84887.1"/>
    <property type="molecule type" value="Genomic_DNA"/>
</dbReference>
<dbReference type="VEuPathDB" id="FungiDB:I303_04209"/>
<reference evidence="3" key="1">
    <citation type="submission" date="2013-07" db="EMBL/GenBank/DDBJ databases">
        <title>The Genome Sequence of Cryptococcus dejecticola CBS10117.</title>
        <authorList>
            <consortium name="The Broad Institute Genome Sequencing Platform"/>
            <person name="Cuomo C."/>
            <person name="Litvintseva A."/>
            <person name="Chen Y."/>
            <person name="Heitman J."/>
            <person name="Sun S."/>
            <person name="Springer D."/>
            <person name="Dromer F."/>
            <person name="Young S.K."/>
            <person name="Zeng Q."/>
            <person name="Gargeya S."/>
            <person name="Fitzgerald M."/>
            <person name="Abouelleil A."/>
            <person name="Alvarado L."/>
            <person name="Berlin A.M."/>
            <person name="Chapman S.B."/>
            <person name="Dewar J."/>
            <person name="Goldberg J."/>
            <person name="Griggs A."/>
            <person name="Gujja S."/>
            <person name="Hansen M."/>
            <person name="Howarth C."/>
            <person name="Imamovic A."/>
            <person name="Larimer J."/>
            <person name="McCowan C."/>
            <person name="Murphy C."/>
            <person name="Pearson M."/>
            <person name="Priest M."/>
            <person name="Roberts A."/>
            <person name="Saif S."/>
            <person name="Shea T."/>
            <person name="Sykes S."/>
            <person name="Wortman J."/>
            <person name="Nusbaum C."/>
            <person name="Birren B."/>
        </authorList>
    </citation>
    <scope>NUCLEOTIDE SEQUENCE [LARGE SCALE GENOMIC DNA]</scope>
    <source>
        <strain evidence="3">CBS 10117</strain>
    </source>
</reference>
<sequence length="416" mass="48016">MVSDQPNERQRGDVVGFLQENVLSSSSVSLNTSLDDTSEWFRDLGRPKTTSRDFFGFCEHQTSSKNIERVRNNEENITTMPRKGEACMSRHKRKEHRPSQYRVHSHAEKVYSDILVLPGSARPRLRPRHLKAQGKAPGHSGMTIVKLENQDDDDDGEILAREYSASHPPPIPIQIRGIGAQASQDNDQHGARVVTQWRQFIDICSISIPLNPVQTLDDGPGPLDIDAEELLQKLRTVLHDKEQARRAAERMTGEYEAQLTQLKVDNDDLLLKLRNKDELEVELRGMKMKIMIEKVKRENAEKDRGLQAQAQYQHQTRTQMQKRTYQERPANEHLENDEETQDLRTRLKLAHHRIAELELKLASHRAEIIKLREEYEKTCTTLGKMCMEKEGLKEEVEDLKRKQQQTKNYCVPHGTK</sequence>
<dbReference type="KEGG" id="kdj:28967908"/>
<proteinExistence type="predicted"/>
<reference evidence="4" key="2">
    <citation type="submission" date="2013-07" db="EMBL/GenBank/DDBJ databases">
        <authorList>
            <consortium name="The Broad Institute Genome Sequencing Platform"/>
            <person name="Cuomo C."/>
            <person name="Litvintseva A."/>
            <person name="Chen Y."/>
            <person name="Heitman J."/>
            <person name="Sun S."/>
            <person name="Springer D."/>
            <person name="Dromer F."/>
            <person name="Young S.K."/>
            <person name="Zeng Q."/>
            <person name="Gargeya S."/>
            <person name="Fitzgerald M."/>
            <person name="Abouelleil A."/>
            <person name="Alvarado L."/>
            <person name="Berlin A.M."/>
            <person name="Chapman S.B."/>
            <person name="Dewar J."/>
            <person name="Goldberg J."/>
            <person name="Griggs A."/>
            <person name="Gujja S."/>
            <person name="Hansen M."/>
            <person name="Howarth C."/>
            <person name="Imamovic A."/>
            <person name="Larimer J."/>
            <person name="McCowan C."/>
            <person name="Murphy C."/>
            <person name="Pearson M."/>
            <person name="Priest M."/>
            <person name="Roberts A."/>
            <person name="Saif S."/>
            <person name="Shea T."/>
            <person name="Sykes S."/>
            <person name="Wortman J."/>
            <person name="Nusbaum C."/>
            <person name="Birren B."/>
        </authorList>
    </citation>
    <scope>NUCLEOTIDE SEQUENCE</scope>
    <source>
        <strain evidence="4">CBS 10117</strain>
    </source>
</reference>
<reference evidence="4" key="3">
    <citation type="submission" date="2024-02" db="EMBL/GenBank/DDBJ databases">
        <title>Comparative genomics of Cryptococcus and Kwoniella reveals pathogenesis evolution and contrasting modes of karyotype evolution via chromosome fusion or intercentromeric recombination.</title>
        <authorList>
            <person name="Coelho M.A."/>
            <person name="David-Palma M."/>
            <person name="Shea T."/>
            <person name="Bowers K."/>
            <person name="McGinley-Smith S."/>
            <person name="Mohammad A.W."/>
            <person name="Gnirke A."/>
            <person name="Yurkov A.M."/>
            <person name="Nowrousian M."/>
            <person name="Sun S."/>
            <person name="Cuomo C.A."/>
            <person name="Heitman J."/>
        </authorList>
    </citation>
    <scope>NUCLEOTIDE SEQUENCE</scope>
    <source>
        <strain evidence="4">CBS 10117</strain>
    </source>
</reference>
<dbReference type="Proteomes" id="UP000078595">
    <property type="component" value="Chromosome 5"/>
</dbReference>
<evidence type="ECO:0000313" key="5">
    <source>
        <dbReference type="Proteomes" id="UP000078595"/>
    </source>
</evidence>
<accession>A0A1A6A4A1</accession>
<keyword evidence="5" id="KW-1185">Reference proteome</keyword>
<evidence type="ECO:0000313" key="3">
    <source>
        <dbReference type="EMBL" id="OBR84887.1"/>
    </source>
</evidence>
<evidence type="ECO:0000256" key="2">
    <source>
        <dbReference type="SAM" id="MobiDB-lite"/>
    </source>
</evidence>
<dbReference type="AlphaFoldDB" id="A0A1A6A4A1"/>
<feature type="coiled-coil region" evidence="1">
    <location>
        <begin position="227"/>
        <end position="261"/>
    </location>
</feature>
<evidence type="ECO:0000313" key="4">
    <source>
        <dbReference type="EMBL" id="WWC62215.1"/>
    </source>
</evidence>
<protein>
    <submittedName>
        <fullName evidence="3">Uncharacterized protein</fullName>
    </submittedName>
</protein>
<feature type="compositionally biased region" description="Polar residues" evidence="2">
    <location>
        <begin position="308"/>
        <end position="321"/>
    </location>
</feature>
<name>A0A1A6A4A1_9TREE</name>
<dbReference type="GeneID" id="28967908"/>
<gene>
    <name evidence="3" type="ORF">I303_04209</name>
    <name evidence="4" type="ORF">I303_104810</name>
</gene>
<feature type="coiled-coil region" evidence="1">
    <location>
        <begin position="347"/>
        <end position="409"/>
    </location>
</feature>
<keyword evidence="1" id="KW-0175">Coiled coil</keyword>
<feature type="region of interest" description="Disordered" evidence="2">
    <location>
        <begin position="300"/>
        <end position="321"/>
    </location>
</feature>
<organism evidence="3">
    <name type="scientific">Kwoniella dejecticola CBS 10117</name>
    <dbReference type="NCBI Taxonomy" id="1296121"/>
    <lineage>
        <taxon>Eukaryota</taxon>
        <taxon>Fungi</taxon>
        <taxon>Dikarya</taxon>
        <taxon>Basidiomycota</taxon>
        <taxon>Agaricomycotina</taxon>
        <taxon>Tremellomycetes</taxon>
        <taxon>Tremellales</taxon>
        <taxon>Cryptococcaceae</taxon>
        <taxon>Kwoniella</taxon>
    </lineage>
</organism>